<keyword evidence="16" id="KW-0206">Cytoskeleton</keyword>
<comment type="similarity">
    <text evidence="5">Belongs to the glyceraldehyde-3-phosphate dehydrogenase family.</text>
</comment>
<dbReference type="GO" id="GO:0005829">
    <property type="term" value="C:cytosol"/>
    <property type="evidence" value="ECO:0007669"/>
    <property type="project" value="UniProtKB-SubCell"/>
</dbReference>
<accession>A0AA40HTC0</accession>
<dbReference type="AlphaFoldDB" id="A0AA40HTC0"/>
<evidence type="ECO:0000256" key="23">
    <source>
        <dbReference type="SAM" id="MobiDB-lite"/>
    </source>
</evidence>
<evidence type="ECO:0000256" key="3">
    <source>
        <dbReference type="ARBA" id="ARBA00004514"/>
    </source>
</evidence>
<dbReference type="Pfam" id="PF02800">
    <property type="entry name" value="Gp_dh_C"/>
    <property type="match status" value="1"/>
</dbReference>
<evidence type="ECO:0000256" key="16">
    <source>
        <dbReference type="ARBA" id="ARBA00023212"/>
    </source>
</evidence>
<dbReference type="GO" id="GO:0006096">
    <property type="term" value="P:glycolytic process"/>
    <property type="evidence" value="ECO:0007669"/>
    <property type="project" value="UniProtKB-KW"/>
</dbReference>
<keyword evidence="11" id="KW-0702">S-nitrosylation</keyword>
<keyword evidence="14" id="KW-0520">NAD</keyword>
<reference evidence="25" key="1">
    <citation type="submission" date="2023-06" db="EMBL/GenBank/DDBJ databases">
        <title>Reference genome for the Northern bat (Eptesicus nilssonii), a most northern bat species.</title>
        <authorList>
            <person name="Laine V.N."/>
            <person name="Pulliainen A.T."/>
            <person name="Lilley T.M."/>
        </authorList>
    </citation>
    <scope>NUCLEOTIDE SEQUENCE</scope>
    <source>
        <strain evidence="25">BLF_Eptnil</strain>
        <tissue evidence="25">Kidney</tissue>
    </source>
</reference>
<comment type="caution">
    <text evidence="25">The sequence shown here is derived from an EMBL/GenBank/DDBJ whole genome shotgun (WGS) entry which is preliminary data.</text>
</comment>
<evidence type="ECO:0000256" key="15">
    <source>
        <dbReference type="ARBA" id="ARBA00023152"/>
    </source>
</evidence>
<feature type="region of interest" description="Disordered" evidence="23">
    <location>
        <begin position="463"/>
        <end position="527"/>
    </location>
</feature>
<evidence type="ECO:0000256" key="1">
    <source>
        <dbReference type="ARBA" id="ARBA00004123"/>
    </source>
</evidence>
<organism evidence="25 26">
    <name type="scientific">Cnephaeus nilssonii</name>
    <name type="common">Northern bat</name>
    <name type="synonym">Eptesicus nilssonii</name>
    <dbReference type="NCBI Taxonomy" id="3371016"/>
    <lineage>
        <taxon>Eukaryota</taxon>
        <taxon>Metazoa</taxon>
        <taxon>Chordata</taxon>
        <taxon>Craniata</taxon>
        <taxon>Vertebrata</taxon>
        <taxon>Euteleostomi</taxon>
        <taxon>Mammalia</taxon>
        <taxon>Eutheria</taxon>
        <taxon>Laurasiatheria</taxon>
        <taxon>Chiroptera</taxon>
        <taxon>Yangochiroptera</taxon>
        <taxon>Vespertilionidae</taxon>
        <taxon>Cnephaeus</taxon>
    </lineage>
</organism>
<gene>
    <name evidence="25" type="ORF">QTO34_003010</name>
</gene>
<dbReference type="PANTHER" id="PTHR10836">
    <property type="entry name" value="GLYCERALDEHYDE 3-PHOSPHATE DEHYDROGENASE"/>
    <property type="match status" value="1"/>
</dbReference>
<keyword evidence="10" id="KW-0053">Apoptosis</keyword>
<protein>
    <recommendedName>
        <fullName evidence="7">Glyceraldehyde-3-phosphate dehydrogenase</fullName>
        <ecNumber evidence="6">1.2.1.12</ecNumber>
    </recommendedName>
    <alternativeName>
        <fullName evidence="18">Peptidyl-cysteine S-nitrosylase GAPDH</fullName>
    </alternativeName>
</protein>
<dbReference type="FunFam" id="3.30.360.10:FF:000044">
    <property type="entry name" value="Uncharacterized protein"/>
    <property type="match status" value="1"/>
</dbReference>
<dbReference type="Proteomes" id="UP001177744">
    <property type="component" value="Unassembled WGS sequence"/>
</dbReference>
<evidence type="ECO:0000256" key="6">
    <source>
        <dbReference type="ARBA" id="ARBA00013119"/>
    </source>
</evidence>
<feature type="coiled-coil region" evidence="22">
    <location>
        <begin position="243"/>
        <end position="291"/>
    </location>
</feature>
<dbReference type="InterPro" id="IPR020829">
    <property type="entry name" value="GlycerAld_3-P_DH_cat"/>
</dbReference>
<keyword evidence="15" id="KW-0324">Glycolysis</keyword>
<evidence type="ECO:0000256" key="22">
    <source>
        <dbReference type="SAM" id="Coils"/>
    </source>
</evidence>
<evidence type="ECO:0000259" key="24">
    <source>
        <dbReference type="Pfam" id="PF02800"/>
    </source>
</evidence>
<evidence type="ECO:0000256" key="11">
    <source>
        <dbReference type="ARBA" id="ARBA00022799"/>
    </source>
</evidence>
<evidence type="ECO:0000256" key="14">
    <source>
        <dbReference type="ARBA" id="ARBA00023027"/>
    </source>
</evidence>
<dbReference type="EMBL" id="JAULJE010000012">
    <property type="protein sequence ID" value="KAK1336969.1"/>
    <property type="molecule type" value="Genomic_DNA"/>
</dbReference>
<evidence type="ECO:0000256" key="10">
    <source>
        <dbReference type="ARBA" id="ARBA00022703"/>
    </source>
</evidence>
<dbReference type="GO" id="GO:0006915">
    <property type="term" value="P:apoptotic process"/>
    <property type="evidence" value="ECO:0007669"/>
    <property type="project" value="UniProtKB-KW"/>
</dbReference>
<dbReference type="GO" id="GO:0016740">
    <property type="term" value="F:transferase activity"/>
    <property type="evidence" value="ECO:0007669"/>
    <property type="project" value="UniProtKB-KW"/>
</dbReference>
<feature type="domain" description="Glyceraldehyde 3-phosphate dehydrogenase catalytic" evidence="24">
    <location>
        <begin position="1"/>
        <end position="84"/>
    </location>
</feature>
<evidence type="ECO:0000256" key="18">
    <source>
        <dbReference type="ARBA" id="ARBA00031890"/>
    </source>
</evidence>
<evidence type="ECO:0000256" key="19">
    <source>
        <dbReference type="ARBA" id="ARBA00046997"/>
    </source>
</evidence>
<evidence type="ECO:0000256" key="12">
    <source>
        <dbReference type="ARBA" id="ARBA00022845"/>
    </source>
</evidence>
<evidence type="ECO:0000256" key="13">
    <source>
        <dbReference type="ARBA" id="ARBA00023002"/>
    </source>
</evidence>
<evidence type="ECO:0000256" key="20">
    <source>
        <dbReference type="ARBA" id="ARBA00047698"/>
    </source>
</evidence>
<comment type="catalytic activity">
    <reaction evidence="21">
        <text>S-nitroso-L-cysteinyl-[GAPDH] + L-cysteinyl-[protein] = L-cysteinyl-[GAPDH] + S-nitroso-L-cysteinyl-[protein]</text>
        <dbReference type="Rhea" id="RHEA:66684"/>
        <dbReference type="Rhea" id="RHEA-COMP:10131"/>
        <dbReference type="Rhea" id="RHEA-COMP:17089"/>
        <dbReference type="Rhea" id="RHEA-COMP:17090"/>
        <dbReference type="Rhea" id="RHEA-COMP:17091"/>
        <dbReference type="ChEBI" id="CHEBI:29950"/>
        <dbReference type="ChEBI" id="CHEBI:149494"/>
    </reaction>
    <physiologicalReaction direction="left-to-right" evidence="21">
        <dbReference type="Rhea" id="RHEA:66685"/>
    </physiologicalReaction>
</comment>
<dbReference type="GO" id="GO:0006417">
    <property type="term" value="P:regulation of translation"/>
    <property type="evidence" value="ECO:0007669"/>
    <property type="project" value="UniProtKB-KW"/>
</dbReference>
<comment type="subunit">
    <text evidence="19">Homotetramer. Interacts with TPPP; the interaction is direct. Interacts (when S-nitrosylated) with SIAH1; leading to nuclear translocation. Interacts with RILPL1/GOSPEL, leading to prevent the interaction between GAPDH and SIAH1 and prevent nuclear translocation. Interacts with CHP1; the interaction increases the binding of CHP1 with microtubules. Associates with microtubules. Interacts with EIF1AD, USP25, PRKCI and WARS1. Interacts with phosphorylated RPL13A; inhibited by oxidatively-modified low-densitity lipoprotein (LDL(ox)). Component of the GAIT complex. Interacts with FKBP6; leading to inhibit GAPDH catalytic activity. Interacts with TRAF2, promoting TRAF2 ubiquitination. Interacts with TRAF3, promoting TRAF3 ubiquitination.</text>
</comment>
<evidence type="ECO:0000256" key="2">
    <source>
        <dbReference type="ARBA" id="ARBA00004245"/>
    </source>
</evidence>
<dbReference type="SUPFAM" id="SSF55347">
    <property type="entry name" value="Glyceraldehyde-3-phosphate dehydrogenase-like, C-terminal domain"/>
    <property type="match status" value="1"/>
</dbReference>
<evidence type="ECO:0000313" key="25">
    <source>
        <dbReference type="EMBL" id="KAK1336969.1"/>
    </source>
</evidence>
<keyword evidence="8" id="KW-0963">Cytoplasm</keyword>
<evidence type="ECO:0000256" key="21">
    <source>
        <dbReference type="ARBA" id="ARBA00048005"/>
    </source>
</evidence>
<keyword evidence="9" id="KW-0808">Transferase</keyword>
<keyword evidence="26" id="KW-1185">Reference proteome</keyword>
<keyword evidence="13" id="KW-0560">Oxidoreductase</keyword>
<dbReference type="Gene3D" id="3.30.360.10">
    <property type="entry name" value="Dihydrodipicolinate Reductase, domain 2"/>
    <property type="match status" value="1"/>
</dbReference>
<evidence type="ECO:0000256" key="5">
    <source>
        <dbReference type="ARBA" id="ARBA00007406"/>
    </source>
</evidence>
<evidence type="ECO:0000256" key="8">
    <source>
        <dbReference type="ARBA" id="ARBA00022490"/>
    </source>
</evidence>
<keyword evidence="22" id="KW-0175">Coiled coil</keyword>
<proteinExistence type="inferred from homology"/>
<keyword evidence="17" id="KW-0539">Nucleus</keyword>
<evidence type="ECO:0000313" key="26">
    <source>
        <dbReference type="Proteomes" id="UP001177744"/>
    </source>
</evidence>
<dbReference type="GO" id="GO:0005856">
    <property type="term" value="C:cytoskeleton"/>
    <property type="evidence" value="ECO:0007669"/>
    <property type="project" value="UniProtKB-SubCell"/>
</dbReference>
<dbReference type="GO" id="GO:0004365">
    <property type="term" value="F:glyceraldehyde-3-phosphate dehydrogenase (NAD+) (phosphorylating) activity"/>
    <property type="evidence" value="ECO:0007669"/>
    <property type="project" value="UniProtKB-EC"/>
</dbReference>
<comment type="subcellular location">
    <subcellularLocation>
        <location evidence="2">Cytoplasm</location>
        <location evidence="2">Cytoskeleton</location>
    </subcellularLocation>
    <subcellularLocation>
        <location evidence="3">Cytoplasm</location>
        <location evidence="3">Cytosol</location>
    </subcellularLocation>
    <subcellularLocation>
        <location evidence="1">Nucleus</location>
    </subcellularLocation>
</comment>
<dbReference type="GO" id="GO:0005634">
    <property type="term" value="C:nucleus"/>
    <property type="evidence" value="ECO:0007669"/>
    <property type="project" value="UniProtKB-SubCell"/>
</dbReference>
<dbReference type="InterPro" id="IPR020831">
    <property type="entry name" value="GlycerAld/Erythrose_P_DH"/>
</dbReference>
<sequence>MAFRVPTPNVSVVDLTCRLEKAAKYDDIKKVVKQASEGPLKGILGYTEDQVVSCDFNSDTHSSTFNAGAGIALNDHFVKLISWYDNEFGYSNRVVDLMVHMASKECPGPARGAGKPQMAAAHPLRPPEAQGFGKEAQSTLTFPILSLHRRLLVNCGSLSEFLTQAHMRQQLRLRLHMWPRTGTSCTPRSPGRQQLCLCLWPRRGTSCPSWAPEAVAQAKLAWVPGAYDWPEEGILGPGLDDKLNNMCKNQKEMKKNQEEMKNDITVIKNSIESINSRLEEVEDRISELENKRPGVAGAVQNACIVAMAMTQASRPQPLGACTRFAYCIPNALGARNSGEPRENTEQQKAHRTCLSWLSTYGAQRGAEYAIAMPARHRVMNRETEKSVQMALAASSPDPRVPLEPACFRRADTLGRNYASRQSAGRVGGAGPGAGAGRAGALCRQRRAAFVCSRCRRSEPCVRRPRAGSVIGGRGPGRRPSRRNLAPAVHDPRPGAACQRSNMQMGARRPDDPSSGKESGAALGRRGA</sequence>
<name>A0AA40HTC0_CNENI</name>
<evidence type="ECO:0000256" key="7">
    <source>
        <dbReference type="ARBA" id="ARBA00021022"/>
    </source>
</evidence>
<evidence type="ECO:0000256" key="9">
    <source>
        <dbReference type="ARBA" id="ARBA00022679"/>
    </source>
</evidence>
<dbReference type="PANTHER" id="PTHR10836:SF111">
    <property type="entry name" value="GLYCERALDEHYDE-3-PHOSPHATE DEHYDROGENASE"/>
    <property type="match status" value="1"/>
</dbReference>
<comment type="catalytic activity">
    <reaction evidence="20">
        <text>D-glyceraldehyde 3-phosphate + phosphate + NAD(+) = (2R)-3-phospho-glyceroyl phosphate + NADH + H(+)</text>
        <dbReference type="Rhea" id="RHEA:10300"/>
        <dbReference type="ChEBI" id="CHEBI:15378"/>
        <dbReference type="ChEBI" id="CHEBI:43474"/>
        <dbReference type="ChEBI" id="CHEBI:57540"/>
        <dbReference type="ChEBI" id="CHEBI:57604"/>
        <dbReference type="ChEBI" id="CHEBI:57945"/>
        <dbReference type="ChEBI" id="CHEBI:59776"/>
        <dbReference type="EC" id="1.2.1.12"/>
    </reaction>
</comment>
<dbReference type="EC" id="1.2.1.12" evidence="6"/>
<keyword evidence="12" id="KW-0810">Translation regulation</keyword>
<evidence type="ECO:0000256" key="4">
    <source>
        <dbReference type="ARBA" id="ARBA00004869"/>
    </source>
</evidence>
<evidence type="ECO:0000256" key="17">
    <source>
        <dbReference type="ARBA" id="ARBA00023242"/>
    </source>
</evidence>
<comment type="pathway">
    <text evidence="4">Carbohydrate degradation; glycolysis; pyruvate from D-glyceraldehyde 3-phosphate: step 1/5.</text>
</comment>